<evidence type="ECO:0000256" key="1">
    <source>
        <dbReference type="ARBA" id="ARBA00004123"/>
    </source>
</evidence>
<dbReference type="InterPro" id="IPR009057">
    <property type="entry name" value="Homeodomain-like_sf"/>
</dbReference>
<dbReference type="EMBL" id="BMAO01008670">
    <property type="protein sequence ID" value="GFR25465.1"/>
    <property type="molecule type" value="Genomic_DNA"/>
</dbReference>
<dbReference type="SUPFAM" id="SSF46689">
    <property type="entry name" value="Homeodomain-like"/>
    <property type="match status" value="1"/>
</dbReference>
<evidence type="ECO:0000313" key="3">
    <source>
        <dbReference type="Proteomes" id="UP000887116"/>
    </source>
</evidence>
<evidence type="ECO:0008006" key="4">
    <source>
        <dbReference type="Google" id="ProtNLM"/>
    </source>
</evidence>
<gene>
    <name evidence="2" type="ORF">TNCT_292121</name>
</gene>
<comment type="subcellular location">
    <subcellularLocation>
        <location evidence="1">Nucleus</location>
    </subcellularLocation>
</comment>
<dbReference type="Gene3D" id="1.10.10.60">
    <property type="entry name" value="Homeodomain-like"/>
    <property type="match status" value="1"/>
</dbReference>
<protein>
    <recommendedName>
        <fullName evidence="4">HTH CENPB-type domain-containing protein</fullName>
    </recommendedName>
</protein>
<dbReference type="AlphaFoldDB" id="A0A8X6LXD1"/>
<dbReference type="Proteomes" id="UP000887116">
    <property type="component" value="Unassembled WGS sequence"/>
</dbReference>
<sequence>MVAEVAKGTARLNIRGLFPAEMEDLLLIWIKEREIAGDTLSQNAMCQKARQIYQNLKVKTPGLSLRLDREPPYFKMPGIGAGVDPSTINGC</sequence>
<reference evidence="2" key="1">
    <citation type="submission" date="2020-07" db="EMBL/GenBank/DDBJ databases">
        <title>Multicomponent nature underlies the extraordinary mechanical properties of spider dragline silk.</title>
        <authorList>
            <person name="Kono N."/>
            <person name="Nakamura H."/>
            <person name="Mori M."/>
            <person name="Yoshida Y."/>
            <person name="Ohtoshi R."/>
            <person name="Malay A.D."/>
            <person name="Moran D.A.P."/>
            <person name="Tomita M."/>
            <person name="Numata K."/>
            <person name="Arakawa K."/>
        </authorList>
    </citation>
    <scope>NUCLEOTIDE SEQUENCE</scope>
</reference>
<name>A0A8X6LXD1_TRICU</name>
<comment type="caution">
    <text evidence="2">The sequence shown here is derived from an EMBL/GenBank/DDBJ whole genome shotgun (WGS) entry which is preliminary data.</text>
</comment>
<evidence type="ECO:0000313" key="2">
    <source>
        <dbReference type="EMBL" id="GFR25465.1"/>
    </source>
</evidence>
<keyword evidence="3" id="KW-1185">Reference proteome</keyword>
<organism evidence="2 3">
    <name type="scientific">Trichonephila clavata</name>
    <name type="common">Joro spider</name>
    <name type="synonym">Nephila clavata</name>
    <dbReference type="NCBI Taxonomy" id="2740835"/>
    <lineage>
        <taxon>Eukaryota</taxon>
        <taxon>Metazoa</taxon>
        <taxon>Ecdysozoa</taxon>
        <taxon>Arthropoda</taxon>
        <taxon>Chelicerata</taxon>
        <taxon>Arachnida</taxon>
        <taxon>Araneae</taxon>
        <taxon>Araneomorphae</taxon>
        <taxon>Entelegynae</taxon>
        <taxon>Araneoidea</taxon>
        <taxon>Nephilidae</taxon>
        <taxon>Trichonephila</taxon>
    </lineage>
</organism>
<dbReference type="OrthoDB" id="125347at2759"/>
<accession>A0A8X6LXD1</accession>
<proteinExistence type="predicted"/>
<dbReference type="GO" id="GO:0005634">
    <property type="term" value="C:nucleus"/>
    <property type="evidence" value="ECO:0007669"/>
    <property type="project" value="UniProtKB-SubCell"/>
</dbReference>